<dbReference type="PANTHER" id="PTHR34386:SF1">
    <property type="entry name" value="GLUTAREDOXIN-LIKE PROTEIN NRDH"/>
    <property type="match status" value="1"/>
</dbReference>
<name>A0A084U7N9_9HYPH</name>
<evidence type="ECO:0000256" key="2">
    <source>
        <dbReference type="ARBA" id="ARBA00007787"/>
    </source>
</evidence>
<dbReference type="SUPFAM" id="SSF52833">
    <property type="entry name" value="Thioredoxin-like"/>
    <property type="match status" value="1"/>
</dbReference>
<evidence type="ECO:0000259" key="6">
    <source>
        <dbReference type="Pfam" id="PF00462"/>
    </source>
</evidence>
<dbReference type="PANTHER" id="PTHR34386">
    <property type="entry name" value="GLUTAREDOXIN"/>
    <property type="match status" value="1"/>
</dbReference>
<evidence type="ECO:0000256" key="1">
    <source>
        <dbReference type="ARBA" id="ARBA00002549"/>
    </source>
</evidence>
<dbReference type="InterPro" id="IPR014025">
    <property type="entry name" value="Glutaredoxin_subgr"/>
</dbReference>
<dbReference type="Gene3D" id="3.40.30.10">
    <property type="entry name" value="Glutaredoxin"/>
    <property type="match status" value="1"/>
</dbReference>
<evidence type="ECO:0000313" key="8">
    <source>
        <dbReference type="Proteomes" id="UP000053675"/>
    </source>
</evidence>
<keyword evidence="5" id="KW-0676">Redox-active center</keyword>
<dbReference type="InterPro" id="IPR051548">
    <property type="entry name" value="Grx-like_ET"/>
</dbReference>
<reference evidence="7 8" key="1">
    <citation type="submission" date="2014-05" db="EMBL/GenBank/DDBJ databases">
        <title>Draft Genome Sequence of Nitratireductor basaltis Strain UMTGB225, A Marine Bacterium Isolated from Green Barrel Tunicate.</title>
        <authorList>
            <person name="Gan H.Y."/>
        </authorList>
    </citation>
    <scope>NUCLEOTIDE SEQUENCE [LARGE SCALE GENOMIC DNA]</scope>
    <source>
        <strain evidence="7 8">UMTGB225</strain>
    </source>
</reference>
<dbReference type="Proteomes" id="UP000053675">
    <property type="component" value="Unassembled WGS sequence"/>
</dbReference>
<dbReference type="PATRIC" id="fig|472175.3.peg.3229"/>
<dbReference type="EMBL" id="JMQM01000002">
    <property type="protein sequence ID" value="KFB08975.1"/>
    <property type="molecule type" value="Genomic_DNA"/>
</dbReference>
<evidence type="ECO:0000256" key="3">
    <source>
        <dbReference type="ARBA" id="ARBA00022448"/>
    </source>
</evidence>
<dbReference type="CDD" id="cd03418">
    <property type="entry name" value="GRX_GRXb_1_3_like"/>
    <property type="match status" value="1"/>
</dbReference>
<evidence type="ECO:0000313" key="7">
    <source>
        <dbReference type="EMBL" id="KFB08975.1"/>
    </source>
</evidence>
<evidence type="ECO:0000256" key="4">
    <source>
        <dbReference type="ARBA" id="ARBA00022982"/>
    </source>
</evidence>
<dbReference type="PROSITE" id="PS51354">
    <property type="entry name" value="GLUTAREDOXIN_2"/>
    <property type="match status" value="1"/>
</dbReference>
<gene>
    <name evidence="7" type="ORF">EL18_03232</name>
</gene>
<comment type="caution">
    <text evidence="7">The sequence shown here is derived from an EMBL/GenBank/DDBJ whole genome shotgun (WGS) entry which is preliminary data.</text>
</comment>
<keyword evidence="3 5" id="KW-0813">Transport</keyword>
<dbReference type="NCBIfam" id="TIGR02181">
    <property type="entry name" value="GRX_bact"/>
    <property type="match status" value="1"/>
</dbReference>
<dbReference type="InterPro" id="IPR036249">
    <property type="entry name" value="Thioredoxin-like_sf"/>
</dbReference>
<dbReference type="AlphaFoldDB" id="A0A084U7N9"/>
<dbReference type="OrthoDB" id="9814618at2"/>
<keyword evidence="4 5" id="KW-0249">Electron transport</keyword>
<sequence length="88" mass="9763">MTDVTIYTRMGCGYCARAKRLLESKGVEYTEHDASFSPELRQEMIQRSNGGNTFPQIFIGDTHVGGCDELFALEQANKLDPMLKGSAD</sequence>
<dbReference type="PRINTS" id="PR00160">
    <property type="entry name" value="GLUTAREDOXIN"/>
</dbReference>
<dbReference type="InterPro" id="IPR002109">
    <property type="entry name" value="Glutaredoxin"/>
</dbReference>
<dbReference type="GO" id="GO:0015038">
    <property type="term" value="F:glutathione disulfide oxidoreductase activity"/>
    <property type="evidence" value="ECO:0007669"/>
    <property type="project" value="UniProtKB-UniRule"/>
</dbReference>
<comment type="function">
    <text evidence="1 5">Has a glutathione-disulfide oxidoreductase activity in the presence of NADPH and glutathione reductase. Reduces low molecular weight disulfides and proteins.</text>
</comment>
<comment type="similarity">
    <text evidence="2 5">Belongs to the glutaredoxin family.</text>
</comment>
<feature type="domain" description="Glutaredoxin" evidence="6">
    <location>
        <begin position="4"/>
        <end position="64"/>
    </location>
</feature>
<dbReference type="eggNOG" id="COG0695">
    <property type="taxonomic scope" value="Bacteria"/>
</dbReference>
<accession>A0A084U7N9</accession>
<dbReference type="GO" id="GO:0045454">
    <property type="term" value="P:cell redox homeostasis"/>
    <property type="evidence" value="ECO:0007669"/>
    <property type="project" value="InterPro"/>
</dbReference>
<dbReference type="Pfam" id="PF00462">
    <property type="entry name" value="Glutaredoxin"/>
    <property type="match status" value="1"/>
</dbReference>
<dbReference type="GO" id="GO:0009055">
    <property type="term" value="F:electron transfer activity"/>
    <property type="evidence" value="ECO:0007669"/>
    <property type="project" value="TreeGrafter"/>
</dbReference>
<protein>
    <recommendedName>
        <fullName evidence="5">Glutaredoxin</fullName>
    </recommendedName>
</protein>
<keyword evidence="8" id="KW-1185">Reference proteome</keyword>
<keyword evidence="5" id="KW-0963">Cytoplasm</keyword>
<dbReference type="STRING" id="472175.EL18_03232"/>
<proteinExistence type="inferred from homology"/>
<organism evidence="7 8">
    <name type="scientific">Nitratireductor basaltis</name>
    <dbReference type="NCBI Taxonomy" id="472175"/>
    <lineage>
        <taxon>Bacteria</taxon>
        <taxon>Pseudomonadati</taxon>
        <taxon>Pseudomonadota</taxon>
        <taxon>Alphaproteobacteria</taxon>
        <taxon>Hyphomicrobiales</taxon>
        <taxon>Phyllobacteriaceae</taxon>
        <taxon>Nitratireductor</taxon>
    </lineage>
</organism>
<dbReference type="InterPro" id="IPR011900">
    <property type="entry name" value="GRX_bact"/>
</dbReference>
<dbReference type="RefSeq" id="WP_036486565.1">
    <property type="nucleotide sequence ID" value="NZ_JMQM01000002.1"/>
</dbReference>
<evidence type="ECO:0000256" key="5">
    <source>
        <dbReference type="RuleBase" id="RU364065"/>
    </source>
</evidence>